<keyword evidence="3" id="KW-1185">Reference proteome</keyword>
<dbReference type="RefSeq" id="WP_045251568.1">
    <property type="nucleotide sequence ID" value="NZ_JYIT01000083.1"/>
</dbReference>
<sequence length="261" mass="28599">MFSSTPGARIDRRVDEQFIDLICADDELMQAEFDEIVAAEWAVPPPVDSTCAATADGRATGGDHRPRAPRSRTETREPFPTSSGLVFARSPPVAPRPRHHGPAVRRRGDSHPARAFESRVLPVNGTRAQSAPPRERAGWLPSSPRRAADPHPRGAPMSNDRYLLQQLTPIEWIVVDTSRGPGDPYRTVACLYETDGSEYDTIWLQDLGLPATWASPQEALQAIRLHSGRPTRIPSRTPIPIPHRQPVRVPAFADGAAPSVA</sequence>
<protein>
    <submittedName>
        <fullName evidence="2">Uncharacterized protein</fullName>
    </submittedName>
</protein>
<feature type="region of interest" description="Disordered" evidence="1">
    <location>
        <begin position="51"/>
        <end position="156"/>
    </location>
</feature>
<dbReference type="Proteomes" id="UP000033448">
    <property type="component" value="Unassembled WGS sequence"/>
</dbReference>
<gene>
    <name evidence="2" type="ORF">RL72_02924</name>
</gene>
<feature type="compositionally biased region" description="Basic and acidic residues" evidence="1">
    <location>
        <begin position="61"/>
        <end position="77"/>
    </location>
</feature>
<evidence type="ECO:0000313" key="2">
    <source>
        <dbReference type="EMBL" id="KJL19878.1"/>
    </source>
</evidence>
<evidence type="ECO:0000256" key="1">
    <source>
        <dbReference type="SAM" id="MobiDB-lite"/>
    </source>
</evidence>
<dbReference type="AlphaFoldDB" id="A0A0F0KG95"/>
<dbReference type="OrthoDB" id="5071020at2"/>
<comment type="caution">
    <text evidence="2">The sequence shown here is derived from an EMBL/GenBank/DDBJ whole genome shotgun (WGS) entry which is preliminary data.</text>
</comment>
<feature type="compositionally biased region" description="Basic residues" evidence="1">
    <location>
        <begin position="96"/>
        <end position="105"/>
    </location>
</feature>
<evidence type="ECO:0000313" key="3">
    <source>
        <dbReference type="Proteomes" id="UP000033448"/>
    </source>
</evidence>
<dbReference type="EMBL" id="JYIT01000083">
    <property type="protein sequence ID" value="KJL19878.1"/>
    <property type="molecule type" value="Genomic_DNA"/>
</dbReference>
<accession>A0A0F0KG95</accession>
<reference evidence="2 3" key="1">
    <citation type="submission" date="2015-02" db="EMBL/GenBank/DDBJ databases">
        <title>Draft genome sequences of ten Microbacterium spp. with emphasis on heavy metal contaminated environments.</title>
        <authorList>
            <person name="Corretto E."/>
        </authorList>
    </citation>
    <scope>NUCLEOTIDE SEQUENCE [LARGE SCALE GENOMIC DNA]</scope>
    <source>
        <strain evidence="2 3">DSM 23848</strain>
    </source>
</reference>
<organism evidence="2 3">
    <name type="scientific">Microbacterium azadirachtae</name>
    <dbReference type="NCBI Taxonomy" id="582680"/>
    <lineage>
        <taxon>Bacteria</taxon>
        <taxon>Bacillati</taxon>
        <taxon>Actinomycetota</taxon>
        <taxon>Actinomycetes</taxon>
        <taxon>Micrococcales</taxon>
        <taxon>Microbacteriaceae</taxon>
        <taxon>Microbacterium</taxon>
    </lineage>
</organism>
<proteinExistence type="predicted"/>
<feature type="compositionally biased region" description="Basic and acidic residues" evidence="1">
    <location>
        <begin position="106"/>
        <end position="117"/>
    </location>
</feature>
<name>A0A0F0KG95_9MICO</name>
<dbReference type="PATRIC" id="fig|582680.7.peg.2981"/>